<dbReference type="PROSITE" id="PS00622">
    <property type="entry name" value="HTH_LUXR_1"/>
    <property type="match status" value="1"/>
</dbReference>
<dbReference type="SMART" id="SM00421">
    <property type="entry name" value="HTH_LUXR"/>
    <property type="match status" value="1"/>
</dbReference>
<sequence>MVGEEDPAPEIVALVVAAFGLTQRERDVTQLVLQGVDTKEIAATLHVSAYTVQDHLKAVFDKADVRSRRELIARIYFDQYVPRMGSEIGPSGWFSS</sequence>
<reference evidence="5 6" key="1">
    <citation type="submission" date="2016-10" db="EMBL/GenBank/DDBJ databases">
        <authorList>
            <person name="de Groot N.N."/>
        </authorList>
    </citation>
    <scope>NUCLEOTIDE SEQUENCE [LARGE SCALE GENOMIC DNA]</scope>
    <source>
        <strain evidence="5 6">CGMCC 1.11147</strain>
    </source>
</reference>
<dbReference type="PANTHER" id="PTHR44688">
    <property type="entry name" value="DNA-BINDING TRANSCRIPTIONAL ACTIVATOR DEVR_DOSR"/>
    <property type="match status" value="1"/>
</dbReference>
<dbReference type="InterPro" id="IPR036388">
    <property type="entry name" value="WH-like_DNA-bd_sf"/>
</dbReference>
<dbReference type="EMBL" id="FNIC01000002">
    <property type="protein sequence ID" value="SDN25037.1"/>
    <property type="molecule type" value="Genomic_DNA"/>
</dbReference>
<feature type="domain" description="HTH luxR-type" evidence="4">
    <location>
        <begin position="14"/>
        <end position="80"/>
    </location>
</feature>
<proteinExistence type="predicted"/>
<dbReference type="GO" id="GO:0003677">
    <property type="term" value="F:DNA binding"/>
    <property type="evidence" value="ECO:0007669"/>
    <property type="project" value="UniProtKB-KW"/>
</dbReference>
<protein>
    <submittedName>
        <fullName evidence="5">Regulatory protein, luxR family</fullName>
    </submittedName>
</protein>
<evidence type="ECO:0000256" key="1">
    <source>
        <dbReference type="ARBA" id="ARBA00023015"/>
    </source>
</evidence>
<evidence type="ECO:0000313" key="5">
    <source>
        <dbReference type="EMBL" id="SDN25037.1"/>
    </source>
</evidence>
<dbReference type="PRINTS" id="PR00038">
    <property type="entry name" value="HTHLUXR"/>
</dbReference>
<dbReference type="PROSITE" id="PS50043">
    <property type="entry name" value="HTH_LUXR_2"/>
    <property type="match status" value="1"/>
</dbReference>
<evidence type="ECO:0000259" key="4">
    <source>
        <dbReference type="PROSITE" id="PS50043"/>
    </source>
</evidence>
<keyword evidence="3" id="KW-0804">Transcription</keyword>
<dbReference type="PANTHER" id="PTHR44688:SF16">
    <property type="entry name" value="DNA-BINDING TRANSCRIPTIONAL ACTIVATOR DEVR_DOSR"/>
    <property type="match status" value="1"/>
</dbReference>
<keyword evidence="6" id="KW-1185">Reference proteome</keyword>
<evidence type="ECO:0000313" key="6">
    <source>
        <dbReference type="Proteomes" id="UP000199004"/>
    </source>
</evidence>
<dbReference type="RefSeq" id="WP_218029479.1">
    <property type="nucleotide sequence ID" value="NZ_BKAE01000019.1"/>
</dbReference>
<dbReference type="Proteomes" id="UP000199004">
    <property type="component" value="Unassembled WGS sequence"/>
</dbReference>
<dbReference type="AlphaFoldDB" id="A0A1G9ZVD1"/>
<name>A0A1G9ZVD1_9ACTN</name>
<gene>
    <name evidence="5" type="ORF">SAMN05192576_1846</name>
</gene>
<dbReference type="Gene3D" id="1.10.10.10">
    <property type="entry name" value="Winged helix-like DNA-binding domain superfamily/Winged helix DNA-binding domain"/>
    <property type="match status" value="1"/>
</dbReference>
<keyword evidence="1" id="KW-0805">Transcription regulation</keyword>
<organism evidence="5 6">
    <name type="scientific">Nocardioides szechwanensis</name>
    <dbReference type="NCBI Taxonomy" id="1005944"/>
    <lineage>
        <taxon>Bacteria</taxon>
        <taxon>Bacillati</taxon>
        <taxon>Actinomycetota</taxon>
        <taxon>Actinomycetes</taxon>
        <taxon>Propionibacteriales</taxon>
        <taxon>Nocardioidaceae</taxon>
        <taxon>Nocardioides</taxon>
    </lineage>
</organism>
<evidence type="ECO:0000256" key="2">
    <source>
        <dbReference type="ARBA" id="ARBA00023125"/>
    </source>
</evidence>
<keyword evidence="2" id="KW-0238">DNA-binding</keyword>
<evidence type="ECO:0000256" key="3">
    <source>
        <dbReference type="ARBA" id="ARBA00023163"/>
    </source>
</evidence>
<dbReference type="Pfam" id="PF00196">
    <property type="entry name" value="GerE"/>
    <property type="match status" value="1"/>
</dbReference>
<dbReference type="InterPro" id="IPR016032">
    <property type="entry name" value="Sig_transdc_resp-reg_C-effctor"/>
</dbReference>
<accession>A0A1G9ZVD1</accession>
<dbReference type="SUPFAM" id="SSF46894">
    <property type="entry name" value="C-terminal effector domain of the bipartite response regulators"/>
    <property type="match status" value="1"/>
</dbReference>
<dbReference type="CDD" id="cd06170">
    <property type="entry name" value="LuxR_C_like"/>
    <property type="match status" value="1"/>
</dbReference>
<dbReference type="STRING" id="1005944.SAMN05192576_1846"/>
<dbReference type="InterPro" id="IPR000792">
    <property type="entry name" value="Tscrpt_reg_LuxR_C"/>
</dbReference>
<dbReference type="GO" id="GO:0006355">
    <property type="term" value="P:regulation of DNA-templated transcription"/>
    <property type="evidence" value="ECO:0007669"/>
    <property type="project" value="InterPro"/>
</dbReference>